<evidence type="ECO:0000256" key="1">
    <source>
        <dbReference type="SAM" id="Phobius"/>
    </source>
</evidence>
<reference evidence="2 3" key="1">
    <citation type="journal article" date="2016" name="Genome Announc.">
        <title>Draft Genome Sequence of Paenibacillus amylolyticus Heshi-A3, Isolated from Fermented Rice Bran in a Japanese Fermented Seafood Dish.</title>
        <authorList>
            <person name="Akuzawa S."/>
            <person name="Nagaoka J."/>
            <person name="Kanekatsu M."/>
            <person name="Kubota E."/>
            <person name="Ohtake R."/>
            <person name="Suzuki T."/>
            <person name="Kanesaki Y."/>
        </authorList>
    </citation>
    <scope>NUCLEOTIDE SEQUENCE [LARGE SCALE GENOMIC DNA]</scope>
    <source>
        <strain evidence="2 3">Heshi-A3</strain>
    </source>
</reference>
<feature type="transmembrane region" description="Helical" evidence="1">
    <location>
        <begin position="17"/>
        <end position="37"/>
    </location>
</feature>
<keyword evidence="1" id="KW-0812">Transmembrane</keyword>
<dbReference type="EMBL" id="BCNV01000009">
    <property type="protein sequence ID" value="GAS85349.1"/>
    <property type="molecule type" value="Genomic_DNA"/>
</dbReference>
<dbReference type="AlphaFoldDB" id="A0A100VT63"/>
<gene>
    <name evidence="2" type="ORF">PAHA3_5472</name>
</gene>
<reference evidence="3" key="2">
    <citation type="submission" date="2016-01" db="EMBL/GenBank/DDBJ databases">
        <title>Draft Genome Sequence of Paenibacillus amylolyticus Heshi-A3 that Was Isolated from Fermented Rice Bran with Aging Salted Mackerel, Which Was Named Heshiko as Traditional Fermented Seafood in Japan.</title>
        <authorList>
            <person name="Akuzawa S."/>
            <person name="Nakagawa J."/>
            <person name="Kanekatsu T."/>
            <person name="Kubota E."/>
            <person name="Ohtake R."/>
            <person name="Suzuki T."/>
            <person name="Kanesaki Y."/>
        </authorList>
    </citation>
    <scope>NUCLEOTIDE SEQUENCE [LARGE SCALE GENOMIC DNA]</scope>
    <source>
        <strain evidence="3">Heshi-A3</strain>
    </source>
</reference>
<keyword evidence="1" id="KW-0472">Membrane</keyword>
<proteinExistence type="predicted"/>
<organism evidence="2 3">
    <name type="scientific">Paenibacillus amylolyticus</name>
    <dbReference type="NCBI Taxonomy" id="1451"/>
    <lineage>
        <taxon>Bacteria</taxon>
        <taxon>Bacillati</taxon>
        <taxon>Bacillota</taxon>
        <taxon>Bacilli</taxon>
        <taxon>Bacillales</taxon>
        <taxon>Paenibacillaceae</taxon>
        <taxon>Paenibacillus</taxon>
    </lineage>
</organism>
<accession>A0A100VT63</accession>
<feature type="transmembrane region" description="Helical" evidence="1">
    <location>
        <begin position="161"/>
        <end position="182"/>
    </location>
</feature>
<dbReference type="RefSeq" id="WP_062837703.1">
    <property type="nucleotide sequence ID" value="NZ_BCNV01000009.1"/>
</dbReference>
<feature type="transmembrane region" description="Helical" evidence="1">
    <location>
        <begin position="118"/>
        <end position="141"/>
    </location>
</feature>
<sequence>MLNKVSNWFYQRVNWKWVVAAVVIFACFIAFILPWQAAKSEEATGGGQSPDSSFLYTANDLYQMAEQYGEAGRSAYIQARFTFDLIWPLAYLSLLVVLLSVLYRVLPVKSRWRWVNLVPVLGWAMDMLENIGASLIMYRYPERTPVLAELTPIFTLLKWCLIYTSFAALVPGVLITVLYYMLKRKQ</sequence>
<name>A0A100VT63_PAEAM</name>
<evidence type="ECO:0000313" key="3">
    <source>
        <dbReference type="Proteomes" id="UP000069697"/>
    </source>
</evidence>
<keyword evidence="1" id="KW-1133">Transmembrane helix</keyword>
<dbReference type="Proteomes" id="UP000069697">
    <property type="component" value="Unassembled WGS sequence"/>
</dbReference>
<evidence type="ECO:0000313" key="2">
    <source>
        <dbReference type="EMBL" id="GAS85349.1"/>
    </source>
</evidence>
<feature type="transmembrane region" description="Helical" evidence="1">
    <location>
        <begin position="85"/>
        <end position="106"/>
    </location>
</feature>
<protein>
    <submittedName>
        <fullName evidence="2">Uncharacterized protein</fullName>
    </submittedName>
</protein>
<dbReference type="PROSITE" id="PS51257">
    <property type="entry name" value="PROKAR_LIPOPROTEIN"/>
    <property type="match status" value="1"/>
</dbReference>
<comment type="caution">
    <text evidence="2">The sequence shown here is derived from an EMBL/GenBank/DDBJ whole genome shotgun (WGS) entry which is preliminary data.</text>
</comment>